<comment type="caution">
    <text evidence="5">The sequence shown here is derived from an EMBL/GenBank/DDBJ whole genome shotgun (WGS) entry which is preliminary data.</text>
</comment>
<reference evidence="5" key="1">
    <citation type="submission" date="2020-12" db="EMBL/GenBank/DDBJ databases">
        <authorList>
            <consortium name="Molecular Ecology Group"/>
        </authorList>
    </citation>
    <scope>NUCLEOTIDE SEQUENCE</scope>
    <source>
        <strain evidence="5">TBG_1078</strain>
    </source>
</reference>
<proteinExistence type="predicted"/>
<dbReference type="AlphaFoldDB" id="A0A811ZSA0"/>
<dbReference type="GO" id="GO:0005829">
    <property type="term" value="C:cytosol"/>
    <property type="evidence" value="ECO:0007669"/>
    <property type="project" value="TreeGrafter"/>
</dbReference>
<organism evidence="5 6">
    <name type="scientific">Nyctereutes procyonoides</name>
    <name type="common">Raccoon dog</name>
    <name type="synonym">Canis procyonoides</name>
    <dbReference type="NCBI Taxonomy" id="34880"/>
    <lineage>
        <taxon>Eukaryota</taxon>
        <taxon>Metazoa</taxon>
        <taxon>Chordata</taxon>
        <taxon>Craniata</taxon>
        <taxon>Vertebrata</taxon>
        <taxon>Euteleostomi</taxon>
        <taxon>Mammalia</taxon>
        <taxon>Eutheria</taxon>
        <taxon>Laurasiatheria</taxon>
        <taxon>Carnivora</taxon>
        <taxon>Caniformia</taxon>
        <taxon>Canidae</taxon>
        <taxon>Nyctereutes</taxon>
    </lineage>
</organism>
<accession>A0A811ZSA0</accession>
<dbReference type="GO" id="GO:0045292">
    <property type="term" value="P:mRNA cis splicing, via spliceosome"/>
    <property type="evidence" value="ECO:0007669"/>
    <property type="project" value="TreeGrafter"/>
</dbReference>
<comment type="subcellular location">
    <subcellularLocation>
        <location evidence="2">Cytoplasm</location>
    </subcellularLocation>
    <subcellularLocation>
        <location evidence="1">Nucleus</location>
    </subcellularLocation>
</comment>
<dbReference type="PANTHER" id="PTHR21399:SF0">
    <property type="entry name" value="METHYLOSOME SUBUNIT PICLN"/>
    <property type="match status" value="1"/>
</dbReference>
<protein>
    <submittedName>
        <fullName evidence="5">(raccoon dog) hypothetical protein</fullName>
    </submittedName>
</protein>
<dbReference type="Proteomes" id="UP000645828">
    <property type="component" value="Unassembled WGS sequence"/>
</dbReference>
<evidence type="ECO:0000256" key="4">
    <source>
        <dbReference type="ARBA" id="ARBA00023242"/>
    </source>
</evidence>
<gene>
    <name evidence="5" type="ORF">NYPRO_LOCUS24277</name>
</gene>
<dbReference type="InterPro" id="IPR011993">
    <property type="entry name" value="PH-like_dom_sf"/>
</dbReference>
<dbReference type="PANTHER" id="PTHR21399">
    <property type="entry name" value="CHLORIDE CONDUCTANCE REGULATORY PROTEIN ICLN"/>
    <property type="match status" value="1"/>
</dbReference>
<keyword evidence="6" id="KW-1185">Reference proteome</keyword>
<evidence type="ECO:0000256" key="3">
    <source>
        <dbReference type="ARBA" id="ARBA00022490"/>
    </source>
</evidence>
<evidence type="ECO:0000256" key="2">
    <source>
        <dbReference type="ARBA" id="ARBA00004496"/>
    </source>
</evidence>
<dbReference type="InterPro" id="IPR039924">
    <property type="entry name" value="ICln/Lot5/Saf5"/>
</dbReference>
<dbReference type="EMBL" id="CAJHUB010000775">
    <property type="protein sequence ID" value="CAD7691483.1"/>
    <property type="molecule type" value="Genomic_DNA"/>
</dbReference>
<dbReference type="Gene3D" id="2.30.29.30">
    <property type="entry name" value="Pleckstrin-homology domain (PH domain)/Phosphotyrosine-binding domain (PTB)"/>
    <property type="match status" value="1"/>
</dbReference>
<sequence length="162" mass="18197">MSFLKSFLQPELAEGLQQQQSGPAVMLHRQDLCASTLYMHKAAFEYSTMSLHAVSRDINVCPQEHLCVRKSAADEEEDSDEDLEPISKFRFVPHNKPALRAAFTAVYECQALRPDLLSPSVGGQHNMAGVWTKDTIRDKEDWMEVDTISTVAGKFEDADVDH</sequence>
<name>A0A811ZSA0_NYCPR</name>
<dbReference type="GO" id="GO:0000387">
    <property type="term" value="P:spliceosomal snRNP assembly"/>
    <property type="evidence" value="ECO:0007669"/>
    <property type="project" value="TreeGrafter"/>
</dbReference>
<keyword evidence="4" id="KW-0539">Nucleus</keyword>
<keyword evidence="3" id="KW-0963">Cytoplasm</keyword>
<dbReference type="GO" id="GO:0005681">
    <property type="term" value="C:spliceosomal complex"/>
    <property type="evidence" value="ECO:0007669"/>
    <property type="project" value="TreeGrafter"/>
</dbReference>
<evidence type="ECO:0000313" key="5">
    <source>
        <dbReference type="EMBL" id="CAD7691483.1"/>
    </source>
</evidence>
<evidence type="ECO:0000313" key="6">
    <source>
        <dbReference type="Proteomes" id="UP000645828"/>
    </source>
</evidence>
<dbReference type="Pfam" id="PF03517">
    <property type="entry name" value="Voldacs"/>
    <property type="match status" value="1"/>
</dbReference>
<dbReference type="GO" id="GO:0034715">
    <property type="term" value="C:pICln-Sm protein complex"/>
    <property type="evidence" value="ECO:0007669"/>
    <property type="project" value="TreeGrafter"/>
</dbReference>
<evidence type="ECO:0000256" key="1">
    <source>
        <dbReference type="ARBA" id="ARBA00004123"/>
    </source>
</evidence>